<keyword evidence="4" id="KW-1003">Cell membrane</keyword>
<comment type="subcellular location">
    <subcellularLocation>
        <location evidence="1">Cell inner membrane</location>
    </subcellularLocation>
</comment>
<dbReference type="NCBIfam" id="NF037980">
    <property type="entry name" value="T2SS_GspK"/>
    <property type="match status" value="1"/>
</dbReference>
<evidence type="ECO:0000313" key="12">
    <source>
        <dbReference type="EMBL" id="ADU64818.1"/>
    </source>
</evidence>
<organism evidence="12 13">
    <name type="scientific">Desulfurispirillum indicum (strain ATCC BAA-1389 / DSM 22839 / S5)</name>
    <dbReference type="NCBI Taxonomy" id="653733"/>
    <lineage>
        <taxon>Bacteria</taxon>
        <taxon>Pseudomonadati</taxon>
        <taxon>Chrysiogenota</taxon>
        <taxon>Chrysiogenia</taxon>
        <taxon>Chrysiogenales</taxon>
        <taxon>Chrysiogenaceae</taxon>
        <taxon>Desulfurispirillum</taxon>
    </lineage>
</organism>
<protein>
    <submittedName>
        <fullName evidence="12">General secretion pathway protein K</fullName>
    </submittedName>
</protein>
<dbReference type="Proteomes" id="UP000002572">
    <property type="component" value="Chromosome"/>
</dbReference>
<evidence type="ECO:0000256" key="8">
    <source>
        <dbReference type="ARBA" id="ARBA00022989"/>
    </source>
</evidence>
<dbReference type="SUPFAM" id="SSF158544">
    <property type="entry name" value="GspK insert domain-like"/>
    <property type="match status" value="2"/>
</dbReference>
<evidence type="ECO:0000259" key="11">
    <source>
        <dbReference type="Pfam" id="PF21687"/>
    </source>
</evidence>
<dbReference type="InParanoid" id="E6W4U0"/>
<dbReference type="KEGG" id="din:Selin_0059"/>
<evidence type="ECO:0000313" key="13">
    <source>
        <dbReference type="Proteomes" id="UP000002572"/>
    </source>
</evidence>
<dbReference type="RefSeq" id="WP_013504707.1">
    <property type="nucleotide sequence ID" value="NC_014836.1"/>
</dbReference>
<gene>
    <name evidence="12" type="ordered locus">Selin_0059</name>
</gene>
<dbReference type="InterPro" id="IPR049179">
    <property type="entry name" value="T2SSK_SAM-like_2nd"/>
</dbReference>
<dbReference type="PIRSF" id="PIRSF002786">
    <property type="entry name" value="XcpX"/>
    <property type="match status" value="1"/>
</dbReference>
<dbReference type="HOGENOM" id="CLU_057294_1_0_0"/>
<evidence type="ECO:0000256" key="6">
    <source>
        <dbReference type="ARBA" id="ARBA00022692"/>
    </source>
</evidence>
<comment type="similarity">
    <text evidence="2">Belongs to the GSP K family.</text>
</comment>
<dbReference type="AlphaFoldDB" id="E6W4U0"/>
<proteinExistence type="inferred from homology"/>
<keyword evidence="7" id="KW-0653">Protein transport</keyword>
<dbReference type="Gene3D" id="3.30.1300.30">
    <property type="entry name" value="GSPII I/J protein-like"/>
    <property type="match status" value="1"/>
</dbReference>
<feature type="domain" description="T2SS protein K first SAM-like" evidence="11">
    <location>
        <begin position="107"/>
        <end position="207"/>
    </location>
</feature>
<keyword evidence="6" id="KW-0812">Transmembrane</keyword>
<dbReference type="STRING" id="653733.Selin_0059"/>
<evidence type="ECO:0000256" key="1">
    <source>
        <dbReference type="ARBA" id="ARBA00004533"/>
    </source>
</evidence>
<dbReference type="InterPro" id="IPR005628">
    <property type="entry name" value="GspK"/>
</dbReference>
<reference evidence="12 13" key="1">
    <citation type="submission" date="2010-12" db="EMBL/GenBank/DDBJ databases">
        <title>Complete sequence of Desulfurispirillum indicum S5.</title>
        <authorList>
            <consortium name="US DOE Joint Genome Institute"/>
            <person name="Lucas S."/>
            <person name="Copeland A."/>
            <person name="Lapidus A."/>
            <person name="Cheng J.-F."/>
            <person name="Goodwin L."/>
            <person name="Pitluck S."/>
            <person name="Chertkov O."/>
            <person name="Held B."/>
            <person name="Detter J.C."/>
            <person name="Han C."/>
            <person name="Tapia R."/>
            <person name="Land M."/>
            <person name="Hauser L."/>
            <person name="Kyrpides N."/>
            <person name="Ivanova N."/>
            <person name="Mikhailova N."/>
            <person name="Haggblom M."/>
            <person name="Rauschenbach I."/>
            <person name="Bini E."/>
            <person name="Woyke T."/>
        </authorList>
    </citation>
    <scope>NUCLEOTIDE SEQUENCE [LARGE SCALE GENOMIC DNA]</scope>
    <source>
        <strain evidence="13">ATCC BAA-1389 / DSM 22839 / S5</strain>
    </source>
</reference>
<dbReference type="eggNOG" id="COG3156">
    <property type="taxonomic scope" value="Bacteria"/>
</dbReference>
<dbReference type="PANTHER" id="PTHR38831">
    <property type="entry name" value="TYPE II SECRETION SYSTEM PROTEIN K"/>
    <property type="match status" value="1"/>
</dbReference>
<dbReference type="InterPro" id="IPR038072">
    <property type="entry name" value="GspK_central_sf"/>
</dbReference>
<accession>E6W4U0</accession>
<sequence length="322" mass="35359">MKRYGQRGVALITVMLVFFIASTVAVAMLQRQQMDIRTTSGLLDYQQAHLYALGGEEYARQILYQDMLADAESARFVDHPGESWAEPLAPFEVEHGALQVSILDLQGRLNINSVVTAGQVNAVALQRLRNLLDALGLRPTLADAIVDWLDSDQEPFSLDGAEDLEYLDKPIPYRTADAPMGCPSELRLIHGLELEEYQQLRPFVVALAPGYPVNINTASALVLRSIFPALSESAAAELVENRPEEGFDSVEEFLAHPLLAGMEVSSQGLTVSSSHFQVETTAQFAGRSVFLTSYIYRDVERTYLLGREYGQVGGTPAPAAPE</sequence>
<keyword evidence="5" id="KW-0997">Cell inner membrane</keyword>
<dbReference type="InterPro" id="IPR045584">
    <property type="entry name" value="Pilin-like"/>
</dbReference>
<dbReference type="GO" id="GO:0005886">
    <property type="term" value="C:plasma membrane"/>
    <property type="evidence" value="ECO:0007669"/>
    <property type="project" value="UniProtKB-SubCell"/>
</dbReference>
<keyword evidence="13" id="KW-1185">Reference proteome</keyword>
<evidence type="ECO:0000256" key="9">
    <source>
        <dbReference type="ARBA" id="ARBA00023136"/>
    </source>
</evidence>
<dbReference type="OrthoDB" id="5293133at2"/>
<dbReference type="EMBL" id="CP002432">
    <property type="protein sequence ID" value="ADU64818.1"/>
    <property type="molecule type" value="Genomic_DNA"/>
</dbReference>
<evidence type="ECO:0000256" key="5">
    <source>
        <dbReference type="ARBA" id="ARBA00022519"/>
    </source>
</evidence>
<dbReference type="Pfam" id="PF03934">
    <property type="entry name" value="T2SSK"/>
    <property type="match status" value="1"/>
</dbReference>
<keyword evidence="3" id="KW-0813">Transport</keyword>
<evidence type="ECO:0000256" key="3">
    <source>
        <dbReference type="ARBA" id="ARBA00022448"/>
    </source>
</evidence>
<evidence type="ECO:0000256" key="2">
    <source>
        <dbReference type="ARBA" id="ARBA00007246"/>
    </source>
</evidence>
<dbReference type="PANTHER" id="PTHR38831:SF1">
    <property type="entry name" value="TYPE II SECRETION SYSTEM PROTEIN K-RELATED"/>
    <property type="match status" value="1"/>
</dbReference>
<dbReference type="FunCoup" id="E6W4U0">
    <property type="interactions" value="33"/>
</dbReference>
<feature type="domain" description="T2SS protein K second SAM-like" evidence="10">
    <location>
        <begin position="213"/>
        <end position="271"/>
    </location>
</feature>
<keyword evidence="9" id="KW-0472">Membrane</keyword>
<dbReference type="GO" id="GO:0009306">
    <property type="term" value="P:protein secretion"/>
    <property type="evidence" value="ECO:0007669"/>
    <property type="project" value="InterPro"/>
</dbReference>
<evidence type="ECO:0000256" key="7">
    <source>
        <dbReference type="ARBA" id="ARBA00022927"/>
    </source>
</evidence>
<dbReference type="InterPro" id="IPR049031">
    <property type="entry name" value="T2SSK_SAM-like_1st"/>
</dbReference>
<dbReference type="SUPFAM" id="SSF54523">
    <property type="entry name" value="Pili subunits"/>
    <property type="match status" value="1"/>
</dbReference>
<evidence type="ECO:0000256" key="4">
    <source>
        <dbReference type="ARBA" id="ARBA00022475"/>
    </source>
</evidence>
<name>E6W4U0_DESIS</name>
<dbReference type="Gene3D" id="1.10.40.60">
    <property type="entry name" value="EpsJ-like"/>
    <property type="match status" value="2"/>
</dbReference>
<keyword evidence="8" id="KW-1133">Transmembrane helix</keyword>
<evidence type="ECO:0000259" key="10">
    <source>
        <dbReference type="Pfam" id="PF03934"/>
    </source>
</evidence>
<dbReference type="Pfam" id="PF21687">
    <property type="entry name" value="T2SSK_1st"/>
    <property type="match status" value="1"/>
</dbReference>